<evidence type="ECO:0000313" key="4">
    <source>
        <dbReference type="Proteomes" id="UP000537126"/>
    </source>
</evidence>
<evidence type="ECO:0000256" key="2">
    <source>
        <dbReference type="SAM" id="Phobius"/>
    </source>
</evidence>
<evidence type="ECO:0000313" key="3">
    <source>
        <dbReference type="EMBL" id="NIK73625.1"/>
    </source>
</evidence>
<dbReference type="AlphaFoldDB" id="A0A846MQ92"/>
<dbReference type="Pfam" id="PF12732">
    <property type="entry name" value="YtxH"/>
    <property type="match status" value="1"/>
</dbReference>
<keyword evidence="2" id="KW-0812">Transmembrane</keyword>
<dbReference type="RefSeq" id="WP_166918905.1">
    <property type="nucleotide sequence ID" value="NZ_JAASRN010000002.1"/>
</dbReference>
<keyword evidence="2" id="KW-0472">Membrane</keyword>
<keyword evidence="4" id="KW-1185">Reference proteome</keyword>
<accession>A0A846MQ92</accession>
<sequence>MYSEQKHKSNDHFLLGLVLGAVAGATIALLYAPAEGKEVRRMLSYKLRKAKESLEQLIHRLKSGERVVSQAKIKNEQLVSETKEKAERLLGEVEALIEQIQKTK</sequence>
<reference evidence="3 4" key="1">
    <citation type="submission" date="2020-03" db="EMBL/GenBank/DDBJ databases">
        <title>Genomic Encyclopedia of Type Strains, Phase IV (KMG-IV): sequencing the most valuable type-strain genomes for metagenomic binning, comparative biology and taxonomic classification.</title>
        <authorList>
            <person name="Goeker M."/>
        </authorList>
    </citation>
    <scope>NUCLEOTIDE SEQUENCE [LARGE SCALE GENOMIC DNA]</scope>
    <source>
        <strain evidence="3 4">DSM 5718</strain>
    </source>
</reference>
<dbReference type="PANTHER" id="PTHR35792">
    <property type="entry name" value="GENERAL STRESS PROTEIN"/>
    <property type="match status" value="1"/>
</dbReference>
<feature type="coiled-coil region" evidence="1">
    <location>
        <begin position="47"/>
        <end position="103"/>
    </location>
</feature>
<dbReference type="Proteomes" id="UP000537126">
    <property type="component" value="Unassembled WGS sequence"/>
</dbReference>
<proteinExistence type="predicted"/>
<comment type="caution">
    <text evidence="3">The sequence shown here is derived from an EMBL/GenBank/DDBJ whole genome shotgun (WGS) entry which is preliminary data.</text>
</comment>
<dbReference type="PANTHER" id="PTHR35792:SF1">
    <property type="entry name" value="SLL0268 PROTEIN"/>
    <property type="match status" value="1"/>
</dbReference>
<protein>
    <submittedName>
        <fullName evidence="3">Gas vesicle protein</fullName>
    </submittedName>
</protein>
<gene>
    <name evidence="3" type="ORF">FHS56_001138</name>
</gene>
<dbReference type="EMBL" id="JAASRN010000002">
    <property type="protein sequence ID" value="NIK73625.1"/>
    <property type="molecule type" value="Genomic_DNA"/>
</dbReference>
<organism evidence="3 4">
    <name type="scientific">Thermonema lapsum</name>
    <dbReference type="NCBI Taxonomy" id="28195"/>
    <lineage>
        <taxon>Bacteria</taxon>
        <taxon>Pseudomonadati</taxon>
        <taxon>Bacteroidota</taxon>
        <taxon>Cytophagia</taxon>
        <taxon>Cytophagales</taxon>
        <taxon>Thermonemataceae</taxon>
        <taxon>Thermonema</taxon>
    </lineage>
</organism>
<evidence type="ECO:0000256" key="1">
    <source>
        <dbReference type="SAM" id="Coils"/>
    </source>
</evidence>
<name>A0A846MQ92_9BACT</name>
<keyword evidence="2" id="KW-1133">Transmembrane helix</keyword>
<dbReference type="InterPro" id="IPR052928">
    <property type="entry name" value="Desiccation-related_membrane"/>
</dbReference>
<keyword evidence="1" id="KW-0175">Coiled coil</keyword>
<dbReference type="InterPro" id="IPR024623">
    <property type="entry name" value="YtxH"/>
</dbReference>
<feature type="transmembrane region" description="Helical" evidence="2">
    <location>
        <begin position="12"/>
        <end position="32"/>
    </location>
</feature>